<dbReference type="PANTHER" id="PTHR40788:SF2">
    <property type="entry name" value="CLR5 DOMAIN-CONTAINING PROTEIN"/>
    <property type="match status" value="1"/>
</dbReference>
<organism evidence="1 2">
    <name type="scientific">Zopfia rhizophila CBS 207.26</name>
    <dbReference type="NCBI Taxonomy" id="1314779"/>
    <lineage>
        <taxon>Eukaryota</taxon>
        <taxon>Fungi</taxon>
        <taxon>Dikarya</taxon>
        <taxon>Ascomycota</taxon>
        <taxon>Pezizomycotina</taxon>
        <taxon>Dothideomycetes</taxon>
        <taxon>Dothideomycetes incertae sedis</taxon>
        <taxon>Zopfiaceae</taxon>
        <taxon>Zopfia</taxon>
    </lineage>
</organism>
<dbReference type="AlphaFoldDB" id="A0A6A6EUD1"/>
<proteinExistence type="predicted"/>
<dbReference type="Proteomes" id="UP000800200">
    <property type="component" value="Unassembled WGS sequence"/>
</dbReference>
<evidence type="ECO:0000313" key="1">
    <source>
        <dbReference type="EMBL" id="KAF2195747.1"/>
    </source>
</evidence>
<accession>A0A6A6EUD1</accession>
<dbReference type="EMBL" id="ML994610">
    <property type="protein sequence ID" value="KAF2195747.1"/>
    <property type="molecule type" value="Genomic_DNA"/>
</dbReference>
<dbReference type="PANTHER" id="PTHR40788">
    <property type="entry name" value="CLR5 DOMAIN-CONTAINING PROTEIN-RELATED"/>
    <property type="match status" value="1"/>
</dbReference>
<reference evidence="1" key="1">
    <citation type="journal article" date="2020" name="Stud. Mycol.">
        <title>101 Dothideomycetes genomes: a test case for predicting lifestyles and emergence of pathogens.</title>
        <authorList>
            <person name="Haridas S."/>
            <person name="Albert R."/>
            <person name="Binder M."/>
            <person name="Bloem J."/>
            <person name="Labutti K."/>
            <person name="Salamov A."/>
            <person name="Andreopoulos B."/>
            <person name="Baker S."/>
            <person name="Barry K."/>
            <person name="Bills G."/>
            <person name="Bluhm B."/>
            <person name="Cannon C."/>
            <person name="Castanera R."/>
            <person name="Culley D."/>
            <person name="Daum C."/>
            <person name="Ezra D."/>
            <person name="Gonzalez J."/>
            <person name="Henrissat B."/>
            <person name="Kuo A."/>
            <person name="Liang C."/>
            <person name="Lipzen A."/>
            <person name="Lutzoni F."/>
            <person name="Magnuson J."/>
            <person name="Mondo S."/>
            <person name="Nolan M."/>
            <person name="Ohm R."/>
            <person name="Pangilinan J."/>
            <person name="Park H.-J."/>
            <person name="Ramirez L."/>
            <person name="Alfaro M."/>
            <person name="Sun H."/>
            <person name="Tritt A."/>
            <person name="Yoshinaga Y."/>
            <person name="Zwiers L.-H."/>
            <person name="Turgeon B."/>
            <person name="Goodwin S."/>
            <person name="Spatafora J."/>
            <person name="Crous P."/>
            <person name="Grigoriev I."/>
        </authorList>
    </citation>
    <scope>NUCLEOTIDE SEQUENCE</scope>
    <source>
        <strain evidence="1">CBS 207.26</strain>
    </source>
</reference>
<dbReference type="OrthoDB" id="2922289at2759"/>
<sequence>MTAVGFSVEKLHSSAWQFNPAKLDVERGIQFHNPHPDKNISFLLARRFGQGLTRAYGWIGAMFKYV</sequence>
<evidence type="ECO:0000313" key="2">
    <source>
        <dbReference type="Proteomes" id="UP000800200"/>
    </source>
</evidence>
<keyword evidence="2" id="KW-1185">Reference proteome</keyword>
<name>A0A6A6EUD1_9PEZI</name>
<protein>
    <submittedName>
        <fullName evidence="1">Uncharacterized protein</fullName>
    </submittedName>
</protein>
<gene>
    <name evidence="1" type="ORF">K469DRAFT_699359</name>
</gene>